<dbReference type="Proteomes" id="UP000789901">
    <property type="component" value="Unassembled WGS sequence"/>
</dbReference>
<feature type="non-terminal residue" evidence="2">
    <location>
        <position position="138"/>
    </location>
</feature>
<dbReference type="EMBL" id="CAJVQB010079701">
    <property type="protein sequence ID" value="CAG8845478.1"/>
    <property type="molecule type" value="Genomic_DNA"/>
</dbReference>
<keyword evidence="3" id="KW-1185">Reference proteome</keyword>
<feature type="non-terminal residue" evidence="2">
    <location>
        <position position="1"/>
    </location>
</feature>
<evidence type="ECO:0000256" key="1">
    <source>
        <dbReference type="SAM" id="MobiDB-lite"/>
    </source>
</evidence>
<reference evidence="2 3" key="1">
    <citation type="submission" date="2021-06" db="EMBL/GenBank/DDBJ databases">
        <authorList>
            <person name="Kallberg Y."/>
            <person name="Tangrot J."/>
            <person name="Rosling A."/>
        </authorList>
    </citation>
    <scope>NUCLEOTIDE SEQUENCE [LARGE SCALE GENOMIC DNA]</scope>
    <source>
        <strain evidence="2 3">120-4 pot B 10/14</strain>
    </source>
</reference>
<proteinExistence type="predicted"/>
<gene>
    <name evidence="2" type="ORF">GMARGA_LOCUS37661</name>
</gene>
<feature type="compositionally biased region" description="Acidic residues" evidence="1">
    <location>
        <begin position="47"/>
        <end position="56"/>
    </location>
</feature>
<feature type="region of interest" description="Disordered" evidence="1">
    <location>
        <begin position="36"/>
        <end position="63"/>
    </location>
</feature>
<name>A0ABN7X1I3_GIGMA</name>
<comment type="caution">
    <text evidence="2">The sequence shown here is derived from an EMBL/GenBank/DDBJ whole genome shotgun (WGS) entry which is preliminary data.</text>
</comment>
<accession>A0ABN7X1I3</accession>
<protein>
    <submittedName>
        <fullName evidence="2">19320_t:CDS:1</fullName>
    </submittedName>
</protein>
<evidence type="ECO:0000313" key="2">
    <source>
        <dbReference type="EMBL" id="CAG8845478.1"/>
    </source>
</evidence>
<sequence>IEVCQMSHDTNLQIQQDFATTMKTVAGATKNNDNFISRSHRIKSEEPAEEEDDEDDKPLVPKRLKFDNSDINEVNDIETQSIHSGVTGYSPDNPFFIPVKDNASSKSDASDSFYHIRLEKSNNDIEFEQKEKIEFQYD</sequence>
<evidence type="ECO:0000313" key="3">
    <source>
        <dbReference type="Proteomes" id="UP000789901"/>
    </source>
</evidence>
<organism evidence="2 3">
    <name type="scientific">Gigaspora margarita</name>
    <dbReference type="NCBI Taxonomy" id="4874"/>
    <lineage>
        <taxon>Eukaryota</taxon>
        <taxon>Fungi</taxon>
        <taxon>Fungi incertae sedis</taxon>
        <taxon>Mucoromycota</taxon>
        <taxon>Glomeromycotina</taxon>
        <taxon>Glomeromycetes</taxon>
        <taxon>Diversisporales</taxon>
        <taxon>Gigasporaceae</taxon>
        <taxon>Gigaspora</taxon>
    </lineage>
</organism>